<dbReference type="PROSITE" id="PS51873">
    <property type="entry name" value="TRIAD"/>
    <property type="match status" value="1"/>
</dbReference>
<dbReference type="PANTHER" id="PTHR22770:SF47">
    <property type="entry name" value="E3 UBIQUITIN-PROTEIN LIGASE RNF216"/>
    <property type="match status" value="1"/>
</dbReference>
<dbReference type="InterPro" id="IPR002867">
    <property type="entry name" value="IBR_dom"/>
</dbReference>
<proteinExistence type="predicted"/>
<dbReference type="GO" id="GO:0008270">
    <property type="term" value="F:zinc ion binding"/>
    <property type="evidence" value="ECO:0007669"/>
    <property type="project" value="UniProtKB-KW"/>
</dbReference>
<dbReference type="CDD" id="cd20353">
    <property type="entry name" value="Rcat_RBR_RNF216"/>
    <property type="match status" value="1"/>
</dbReference>
<evidence type="ECO:0000256" key="2">
    <source>
        <dbReference type="ARBA" id="ARBA00022679"/>
    </source>
</evidence>
<protein>
    <submittedName>
        <fullName evidence="9">RNF216</fullName>
        <ecNumber evidence="9">2.3.2.31</ecNumber>
    </submittedName>
</protein>
<evidence type="ECO:0000256" key="3">
    <source>
        <dbReference type="ARBA" id="ARBA00022723"/>
    </source>
</evidence>
<keyword evidence="10" id="KW-1185">Reference proteome</keyword>
<gene>
    <name evidence="9" type="ORF">LSAA_2183</name>
</gene>
<keyword evidence="9" id="KW-0012">Acyltransferase</keyword>
<keyword evidence="5" id="KW-0863">Zinc-finger</keyword>
<evidence type="ECO:0000256" key="6">
    <source>
        <dbReference type="ARBA" id="ARBA00022786"/>
    </source>
</evidence>
<feature type="compositionally biased region" description="Low complexity" evidence="8">
    <location>
        <begin position="243"/>
        <end position="262"/>
    </location>
</feature>
<accession>A0A7R8CE10</accession>
<reference evidence="9" key="1">
    <citation type="submission" date="2021-02" db="EMBL/GenBank/DDBJ databases">
        <authorList>
            <person name="Bekaert M."/>
        </authorList>
    </citation>
    <scope>NUCLEOTIDE SEQUENCE</scope>
    <source>
        <strain evidence="9">IoA-00</strain>
    </source>
</reference>
<keyword evidence="7" id="KW-0862">Zinc</keyword>
<dbReference type="Pfam" id="PF26200">
    <property type="entry name" value="Rcat_RNF216"/>
    <property type="match status" value="1"/>
</dbReference>
<dbReference type="CDD" id="cd20339">
    <property type="entry name" value="BRcat_RBR_RNF216"/>
    <property type="match status" value="1"/>
</dbReference>
<dbReference type="InterPro" id="IPR047546">
    <property type="entry name" value="Rcat_RBR_RNF216"/>
</dbReference>
<keyword evidence="2 9" id="KW-0808">Transferase</keyword>
<feature type="region of interest" description="Disordered" evidence="8">
    <location>
        <begin position="243"/>
        <end position="278"/>
    </location>
</feature>
<keyword evidence="4" id="KW-0677">Repeat</keyword>
<dbReference type="SMART" id="SM00647">
    <property type="entry name" value="IBR"/>
    <property type="match status" value="1"/>
</dbReference>
<dbReference type="Proteomes" id="UP000675881">
    <property type="component" value="Chromosome 1"/>
</dbReference>
<dbReference type="InterPro" id="IPR051628">
    <property type="entry name" value="LUBAC_E3_Ligases"/>
</dbReference>
<keyword evidence="3" id="KW-0479">Metal-binding</keyword>
<dbReference type="Gene3D" id="1.20.120.1750">
    <property type="match status" value="1"/>
</dbReference>
<comment type="pathway">
    <text evidence="1">Protein modification; protein ubiquitination.</text>
</comment>
<evidence type="ECO:0000256" key="5">
    <source>
        <dbReference type="ARBA" id="ARBA00022771"/>
    </source>
</evidence>
<evidence type="ECO:0000256" key="8">
    <source>
        <dbReference type="SAM" id="MobiDB-lite"/>
    </source>
</evidence>
<dbReference type="AlphaFoldDB" id="A0A7R8CE10"/>
<keyword evidence="6" id="KW-0833">Ubl conjugation pathway</keyword>
<dbReference type="OrthoDB" id="10009520at2759"/>
<dbReference type="PANTHER" id="PTHR22770">
    <property type="entry name" value="UBIQUITIN CONJUGATING ENZYME 7 INTERACTING PROTEIN-RELATED"/>
    <property type="match status" value="1"/>
</dbReference>
<dbReference type="InterPro" id="IPR047545">
    <property type="entry name" value="BRcat_RBR_RNF216"/>
</dbReference>
<dbReference type="EMBL" id="HG994580">
    <property type="protein sequence ID" value="CAF2753902.1"/>
    <property type="molecule type" value="Genomic_DNA"/>
</dbReference>
<organism evidence="9 10">
    <name type="scientific">Lepeophtheirus salmonis</name>
    <name type="common">Salmon louse</name>
    <name type="synonym">Caligus salmonis</name>
    <dbReference type="NCBI Taxonomy" id="72036"/>
    <lineage>
        <taxon>Eukaryota</taxon>
        <taxon>Metazoa</taxon>
        <taxon>Ecdysozoa</taxon>
        <taxon>Arthropoda</taxon>
        <taxon>Crustacea</taxon>
        <taxon>Multicrustacea</taxon>
        <taxon>Hexanauplia</taxon>
        <taxon>Copepoda</taxon>
        <taxon>Siphonostomatoida</taxon>
        <taxon>Caligidae</taxon>
        <taxon>Lepeophtheirus</taxon>
    </lineage>
</organism>
<name>A0A7R8CE10_LEPSM</name>
<sequence length="725" mass="82934">MGIHKELHKSIDDYDARKNIHMIICNTTAVNTGANPKNQKMNAVINRKIPPTANLDDIELTLYEISHKTLNFQLEVYPFTGYRVSPRHPSKYHKGNVDSLDFEILIVFKELKEPATYRDIRQRLLHYEDKDERVKLVKEEFLRSKGKIGNGLIAKNSLKRSSNDCLLLPSVPPKILNSTRSPEVIDLTSSTRSEIIELHSYLLEIFPSLDKSLLHSKSCELVGNPFKISEFIEEQTKTAINITSPLPSTSSSSFEPVASSTTPSESSQDEETAKEKEVDPQFLYEKVLEYHGRDSEFQGWISQILEGNSSGSLPSFADYEKRLQQEELIQKFSSEGDVRELVELYGNPIQHFTQRRGEVTMAYRKLSLAYLSLEFRYHRKKFIESTFISHKEIFLGAFLFLKNTKERTRKTKRLLFECTIPKELDIAFLKEYQVAKKHKVEEAKKTNSLNSCQCCFDDELLDRDMVLCPEKHKFCKECILRASEIALGEGKPGLNCLMECHTAFQLSVLQEALPANIFSKWLPRIQNVEVKDASLDGIAECPFCPYMTIMDTSPEENKLLICMNPQCGKESCRLCKELSHIPLHCDEVEKNDEVRKRTFIENKMTEALIRTCPKCQNKFFKEDGCNKITCTCGTNICYLCRKVIKTGYKHFYGQGADAQPGMCPLFSNNEKLMENDVARGAAEVSKTVYKDDDPNLAHHPNLIQDHFPGVLPQDVRREQAQSSAR</sequence>
<evidence type="ECO:0000256" key="7">
    <source>
        <dbReference type="ARBA" id="ARBA00022833"/>
    </source>
</evidence>
<dbReference type="EC" id="2.3.2.31" evidence="9"/>
<dbReference type="InterPro" id="IPR044066">
    <property type="entry name" value="TRIAD_supradom"/>
</dbReference>
<evidence type="ECO:0000256" key="4">
    <source>
        <dbReference type="ARBA" id="ARBA00022737"/>
    </source>
</evidence>
<evidence type="ECO:0000256" key="1">
    <source>
        <dbReference type="ARBA" id="ARBA00004906"/>
    </source>
</evidence>
<evidence type="ECO:0000313" key="9">
    <source>
        <dbReference type="EMBL" id="CAF2753902.1"/>
    </source>
</evidence>
<evidence type="ECO:0000313" key="10">
    <source>
        <dbReference type="Proteomes" id="UP000675881"/>
    </source>
</evidence>
<dbReference type="GO" id="GO:0061630">
    <property type="term" value="F:ubiquitin protein ligase activity"/>
    <property type="evidence" value="ECO:0007669"/>
    <property type="project" value="UniProtKB-EC"/>
</dbReference>
<dbReference type="SUPFAM" id="SSF57850">
    <property type="entry name" value="RING/U-box"/>
    <property type="match status" value="3"/>
</dbReference>